<reference evidence="5 6" key="1">
    <citation type="submission" date="2018-02" db="EMBL/GenBank/DDBJ databases">
        <title>Genome sequences of Apibacter spp., gut symbionts of Asian honey bees.</title>
        <authorList>
            <person name="Kwong W.K."/>
            <person name="Steele M.I."/>
            <person name="Moran N.A."/>
        </authorList>
    </citation>
    <scope>NUCLEOTIDE SEQUENCE [LARGE SCALE GENOMIC DNA]</scope>
    <source>
        <strain evidence="6">wkB301</strain>
    </source>
</reference>
<dbReference type="PROSITE" id="PS50995">
    <property type="entry name" value="HTH_MARR_2"/>
    <property type="match status" value="1"/>
</dbReference>
<feature type="domain" description="HTH marR-type" evidence="4">
    <location>
        <begin position="1"/>
        <end position="136"/>
    </location>
</feature>
<dbReference type="RefSeq" id="WP_105247733.1">
    <property type="nucleotide sequence ID" value="NZ_PSZM01000046.1"/>
</dbReference>
<comment type="caution">
    <text evidence="5">The sequence shown here is derived from an EMBL/GenBank/DDBJ whole genome shotgun (WGS) entry which is preliminary data.</text>
</comment>
<organism evidence="5 6">
    <name type="scientific">Apibacter adventoris</name>
    <dbReference type="NCBI Taxonomy" id="1679466"/>
    <lineage>
        <taxon>Bacteria</taxon>
        <taxon>Pseudomonadati</taxon>
        <taxon>Bacteroidota</taxon>
        <taxon>Flavobacteriia</taxon>
        <taxon>Flavobacteriales</taxon>
        <taxon>Weeksellaceae</taxon>
        <taxon>Apibacter</taxon>
    </lineage>
</organism>
<evidence type="ECO:0000256" key="2">
    <source>
        <dbReference type="ARBA" id="ARBA00023125"/>
    </source>
</evidence>
<evidence type="ECO:0000313" key="6">
    <source>
        <dbReference type="Proteomes" id="UP000238042"/>
    </source>
</evidence>
<dbReference type="InterPro" id="IPR039422">
    <property type="entry name" value="MarR/SlyA-like"/>
</dbReference>
<dbReference type="Pfam" id="PF01047">
    <property type="entry name" value="MarR"/>
    <property type="match status" value="1"/>
</dbReference>
<keyword evidence="6" id="KW-1185">Reference proteome</keyword>
<dbReference type="PANTHER" id="PTHR33164:SF64">
    <property type="entry name" value="TRANSCRIPTIONAL REGULATOR SLYA"/>
    <property type="match status" value="1"/>
</dbReference>
<proteinExistence type="predicted"/>
<dbReference type="SUPFAM" id="SSF46785">
    <property type="entry name" value="Winged helix' DNA-binding domain"/>
    <property type="match status" value="1"/>
</dbReference>
<dbReference type="PRINTS" id="PR00598">
    <property type="entry name" value="HTHMARR"/>
</dbReference>
<dbReference type="GO" id="GO:0006950">
    <property type="term" value="P:response to stress"/>
    <property type="evidence" value="ECO:0007669"/>
    <property type="project" value="TreeGrafter"/>
</dbReference>
<dbReference type="OrthoDB" id="996843at2"/>
<gene>
    <name evidence="5" type="ORF">C4S77_11990</name>
</gene>
<dbReference type="InterPro" id="IPR036388">
    <property type="entry name" value="WH-like_DNA-bd_sf"/>
</dbReference>
<dbReference type="Gene3D" id="1.10.10.10">
    <property type="entry name" value="Winged helix-like DNA-binding domain superfamily/Winged helix DNA-binding domain"/>
    <property type="match status" value="1"/>
</dbReference>
<evidence type="ECO:0000259" key="4">
    <source>
        <dbReference type="PROSITE" id="PS50995"/>
    </source>
</evidence>
<name>A0A2S8A7U0_9FLAO</name>
<dbReference type="InterPro" id="IPR036390">
    <property type="entry name" value="WH_DNA-bd_sf"/>
</dbReference>
<dbReference type="AlphaFoldDB" id="A0A2S8A7U0"/>
<protein>
    <submittedName>
        <fullName evidence="5">MarR family transcriptional regulator</fullName>
    </submittedName>
</protein>
<dbReference type="GO" id="GO:0003677">
    <property type="term" value="F:DNA binding"/>
    <property type="evidence" value="ECO:0007669"/>
    <property type="project" value="UniProtKB-KW"/>
</dbReference>
<keyword evidence="2" id="KW-0238">DNA-binding</keyword>
<sequence length="145" mass="17153">MRDFIYALLRTQTAYRQVFQREMRKEKIGISFEMLQIMSCLFNEELMNQQDIANKTFRDKSSLSYILKNLEKKGLIERVEDTKDKRNKLIHLTPKGVDMEAKIQNVVKGVYNNILKTKGINKKVSLCKEYLEDIELVFKNKLNEV</sequence>
<accession>A0A2S8A7U0</accession>
<keyword evidence="1" id="KW-0805">Transcription regulation</keyword>
<evidence type="ECO:0000256" key="1">
    <source>
        <dbReference type="ARBA" id="ARBA00023015"/>
    </source>
</evidence>
<keyword evidence="3" id="KW-0804">Transcription</keyword>
<dbReference type="PROSITE" id="PS01117">
    <property type="entry name" value="HTH_MARR_1"/>
    <property type="match status" value="1"/>
</dbReference>
<dbReference type="GO" id="GO:0003700">
    <property type="term" value="F:DNA-binding transcription factor activity"/>
    <property type="evidence" value="ECO:0007669"/>
    <property type="project" value="InterPro"/>
</dbReference>
<dbReference type="EMBL" id="PSZM01000046">
    <property type="protein sequence ID" value="PQL90590.1"/>
    <property type="molecule type" value="Genomic_DNA"/>
</dbReference>
<dbReference type="SMART" id="SM00347">
    <property type="entry name" value="HTH_MARR"/>
    <property type="match status" value="1"/>
</dbReference>
<dbReference type="InterPro" id="IPR023187">
    <property type="entry name" value="Tscrpt_reg_MarR-type_CS"/>
</dbReference>
<dbReference type="PANTHER" id="PTHR33164">
    <property type="entry name" value="TRANSCRIPTIONAL REGULATOR, MARR FAMILY"/>
    <property type="match status" value="1"/>
</dbReference>
<dbReference type="Proteomes" id="UP000238042">
    <property type="component" value="Unassembled WGS sequence"/>
</dbReference>
<dbReference type="InterPro" id="IPR000835">
    <property type="entry name" value="HTH_MarR-typ"/>
</dbReference>
<evidence type="ECO:0000256" key="3">
    <source>
        <dbReference type="ARBA" id="ARBA00023163"/>
    </source>
</evidence>
<evidence type="ECO:0000313" key="5">
    <source>
        <dbReference type="EMBL" id="PQL90590.1"/>
    </source>
</evidence>